<dbReference type="EMBL" id="JALIEA010000011">
    <property type="protein sequence ID" value="MCJ7857911.1"/>
    <property type="molecule type" value="Genomic_DNA"/>
</dbReference>
<protein>
    <submittedName>
        <fullName evidence="2">Uncharacterized protein</fullName>
    </submittedName>
</protein>
<reference evidence="2" key="1">
    <citation type="submission" date="2022-04" db="EMBL/GenBank/DDBJ databases">
        <title>Corynebacterium kalidii LD5P10.</title>
        <authorList>
            <person name="Sun J.Q."/>
        </authorList>
    </citation>
    <scope>NUCLEOTIDE SEQUENCE</scope>
    <source>
        <strain evidence="2">LD5P10</strain>
    </source>
</reference>
<accession>A0A9X1WMT4</accession>
<evidence type="ECO:0000313" key="2">
    <source>
        <dbReference type="EMBL" id="MCJ7857911.1"/>
    </source>
</evidence>
<keyword evidence="3" id="KW-1185">Reference proteome</keyword>
<dbReference type="RefSeq" id="WP_244803647.1">
    <property type="nucleotide sequence ID" value="NZ_JALIEA010000011.1"/>
</dbReference>
<feature type="compositionally biased region" description="Basic residues" evidence="1">
    <location>
        <begin position="74"/>
        <end position="84"/>
    </location>
</feature>
<name>A0A9X1WMT4_9CORY</name>
<comment type="caution">
    <text evidence="2">The sequence shown here is derived from an EMBL/GenBank/DDBJ whole genome shotgun (WGS) entry which is preliminary data.</text>
</comment>
<feature type="compositionally biased region" description="Acidic residues" evidence="1">
    <location>
        <begin position="41"/>
        <end position="53"/>
    </location>
</feature>
<evidence type="ECO:0000313" key="3">
    <source>
        <dbReference type="Proteomes" id="UP001139207"/>
    </source>
</evidence>
<proteinExistence type="predicted"/>
<sequence>MNTRSPIEAALDSYVQIVGAATEKFQSQMEEATRLLAAADATDDGESPVDGDDGPGATSTGPGEKKHLTATGHRPARRRPGIFD</sequence>
<feature type="region of interest" description="Disordered" evidence="1">
    <location>
        <begin position="38"/>
        <end position="84"/>
    </location>
</feature>
<organism evidence="2 3">
    <name type="scientific">Corynebacterium kalidii</name>
    <dbReference type="NCBI Taxonomy" id="2931982"/>
    <lineage>
        <taxon>Bacteria</taxon>
        <taxon>Bacillati</taxon>
        <taxon>Actinomycetota</taxon>
        <taxon>Actinomycetes</taxon>
        <taxon>Mycobacteriales</taxon>
        <taxon>Corynebacteriaceae</taxon>
        <taxon>Corynebacterium</taxon>
    </lineage>
</organism>
<dbReference type="Proteomes" id="UP001139207">
    <property type="component" value="Unassembled WGS sequence"/>
</dbReference>
<gene>
    <name evidence="2" type="ORF">MUN33_04155</name>
</gene>
<dbReference type="AlphaFoldDB" id="A0A9X1WMT4"/>
<evidence type="ECO:0000256" key="1">
    <source>
        <dbReference type="SAM" id="MobiDB-lite"/>
    </source>
</evidence>